<dbReference type="AlphaFoldDB" id="A0A8J4H5W2"/>
<dbReference type="EMBL" id="BOVK01000027">
    <property type="protein sequence ID" value="GIQ69414.1"/>
    <property type="molecule type" value="Genomic_DNA"/>
</dbReference>
<comment type="caution">
    <text evidence="2">The sequence shown here is derived from an EMBL/GenBank/DDBJ whole genome shotgun (WGS) entry which is preliminary data.</text>
</comment>
<sequence length="394" mass="41960">MLIWEWATATGIPQPAGGLIEVSVALDSGAAGKAYGDPAFIGQVHPGDRLLLNTTAVHLDLGTGGYHFIHMNAGNGRAKCEHAGGARSSEPIAGSGQGRHGGNRLDEKRGHIMKLRYTPLQHAVLAAEEAASPFHEVFSEKKSLAGMPVLIGELHSMLPIAAAWLVQRSALTVSYIMTDGSALPLALSRHAAELKRLGWIRQTITSGQAYGGDIETVNKFTSLLAARWVAGTDTAIIAMGPGMVGTETRLGHSGMEVGEWVNAVRALQGVPIVIPRLSAGDARERHRGISHHTLAALQVAAREKAIVPLPITGQTEWDARMAAQAQSIAKLHELRWIQAPSMQEIAAVLTDYPLPVTTMGRSAAEDPLFFQAVCCAAETVRLWLERADSPSSSD</sequence>
<protein>
    <recommendedName>
        <fullName evidence="4">DUF3866 family protein</fullName>
    </recommendedName>
</protein>
<dbReference type="RefSeq" id="WP_213412211.1">
    <property type="nucleotide sequence ID" value="NZ_BOVK01000027.1"/>
</dbReference>
<evidence type="ECO:0000313" key="3">
    <source>
        <dbReference type="Proteomes" id="UP000677918"/>
    </source>
</evidence>
<organism evidence="2 3">
    <name type="scientific">Xylanibacillus composti</name>
    <dbReference type="NCBI Taxonomy" id="1572762"/>
    <lineage>
        <taxon>Bacteria</taxon>
        <taxon>Bacillati</taxon>
        <taxon>Bacillota</taxon>
        <taxon>Bacilli</taxon>
        <taxon>Bacillales</taxon>
        <taxon>Paenibacillaceae</taxon>
        <taxon>Xylanibacillus</taxon>
    </lineage>
</organism>
<dbReference type="InterPro" id="IPR024479">
    <property type="entry name" value="DUF3866"/>
</dbReference>
<feature type="region of interest" description="Disordered" evidence="1">
    <location>
        <begin position="80"/>
        <end position="105"/>
    </location>
</feature>
<dbReference type="Proteomes" id="UP000677918">
    <property type="component" value="Unassembled WGS sequence"/>
</dbReference>
<reference evidence="2" key="1">
    <citation type="submission" date="2021-04" db="EMBL/GenBank/DDBJ databases">
        <title>Draft genome sequence of Xylanibacillus composti strain K13.</title>
        <authorList>
            <person name="Uke A."/>
            <person name="Chhe C."/>
            <person name="Baramee S."/>
            <person name="Kosugi A."/>
        </authorList>
    </citation>
    <scope>NUCLEOTIDE SEQUENCE</scope>
    <source>
        <strain evidence="2">K13</strain>
    </source>
</reference>
<evidence type="ECO:0000256" key="1">
    <source>
        <dbReference type="SAM" id="MobiDB-lite"/>
    </source>
</evidence>
<evidence type="ECO:0000313" key="2">
    <source>
        <dbReference type="EMBL" id="GIQ69414.1"/>
    </source>
</evidence>
<keyword evidence="3" id="KW-1185">Reference proteome</keyword>
<dbReference type="Pfam" id="PF12982">
    <property type="entry name" value="DUF3866"/>
    <property type="match status" value="1"/>
</dbReference>
<accession>A0A8J4H5W2</accession>
<evidence type="ECO:0008006" key="4">
    <source>
        <dbReference type="Google" id="ProtNLM"/>
    </source>
</evidence>
<proteinExistence type="predicted"/>
<gene>
    <name evidence="2" type="ORF">XYCOK13_22380</name>
</gene>
<name>A0A8J4H5W2_9BACL</name>